<evidence type="ECO:0000256" key="1">
    <source>
        <dbReference type="ARBA" id="ARBA00022490"/>
    </source>
</evidence>
<dbReference type="GO" id="GO:0001732">
    <property type="term" value="P:formation of cytoplasmic translation initiation complex"/>
    <property type="evidence" value="ECO:0007669"/>
    <property type="project" value="UniProtKB-UniRule"/>
</dbReference>
<dbReference type="PIRSF" id="PIRSF016255">
    <property type="entry name" value="eIF3e_su6"/>
    <property type="match status" value="1"/>
</dbReference>
<evidence type="ECO:0000313" key="9">
    <source>
        <dbReference type="Proteomes" id="UP000245942"/>
    </source>
</evidence>
<sequence length="540" mass="59658">MAEYDLTSTLLKYVDRHLGFPLLSHLASTGLFNGADITKAQYELAKGTSMVDYIEDLHSQAFPGQGPPADLEKQRADALSQHERLGAEVDAVLNVIEDPNVAGALKQDKEKNLQWLQQNYNLTLDQITTLYHYGYFHFSCGNYGEASSYLYHFRILSTDPVLTLSSHWGKLASDVLTGEWDRALEEIKLIREQIDAPHRAAYGNEDGGAEALLQRRTWLLHWSLFVWFNHPEGRQGLVEMYLSPPYLNTIQTTSWWLLRYLVAALVLTRRTSRVYMVPSPSSNPSMLNANPVSKVTPTAALRDVSRIIISESDYRLTRDPIVDFIAKLYGDFDFEGAQEELRKAETVAEADFFLQDHKEAFLEGARYLISEAYTRIHQRVNIADLSARLNLSKEEGEKWIVNLVRDTRADAKIDFKEGVVSMNLQNTHPPIYQGIIEQTRGFTFRTAAMGQAIDRKAHPTQVGVGGNAAGGGDRTSNATGQRGGRGGGRGGRGGSSTRGGARSQGGQQRDSQQPSSQGDSSAPSAGDSFSAASPATKVAV</sequence>
<evidence type="ECO:0000256" key="6">
    <source>
        <dbReference type="SAM" id="MobiDB-lite"/>
    </source>
</evidence>
<evidence type="ECO:0000256" key="3">
    <source>
        <dbReference type="ARBA" id="ARBA00022917"/>
    </source>
</evidence>
<name>A0A316U4W4_9BASI</name>
<evidence type="ECO:0000256" key="2">
    <source>
        <dbReference type="ARBA" id="ARBA00022540"/>
    </source>
</evidence>
<dbReference type="CDD" id="cd21378">
    <property type="entry name" value="eIF3E"/>
    <property type="match status" value="1"/>
</dbReference>
<dbReference type="GO" id="GO:0016282">
    <property type="term" value="C:eukaryotic 43S preinitiation complex"/>
    <property type="evidence" value="ECO:0007669"/>
    <property type="project" value="UniProtKB-UniRule"/>
</dbReference>
<dbReference type="Pfam" id="PF01399">
    <property type="entry name" value="PCI"/>
    <property type="match status" value="1"/>
</dbReference>
<feature type="compositionally biased region" description="Gly residues" evidence="6">
    <location>
        <begin position="463"/>
        <end position="473"/>
    </location>
</feature>
<dbReference type="GO" id="GO:0071540">
    <property type="term" value="C:eukaryotic translation initiation factor 3 complex, eIF3e"/>
    <property type="evidence" value="ECO:0007669"/>
    <property type="project" value="UniProtKB-UniRule"/>
</dbReference>
<feature type="compositionally biased region" description="Low complexity" evidence="6">
    <location>
        <begin position="498"/>
        <end position="540"/>
    </location>
</feature>
<dbReference type="PROSITE" id="PS50250">
    <property type="entry name" value="PCI"/>
    <property type="match status" value="1"/>
</dbReference>
<dbReference type="GO" id="GO:0003743">
    <property type="term" value="F:translation initiation factor activity"/>
    <property type="evidence" value="ECO:0007669"/>
    <property type="project" value="UniProtKB-UniRule"/>
</dbReference>
<dbReference type="Pfam" id="PF09440">
    <property type="entry name" value="eIF3_N"/>
    <property type="match status" value="1"/>
</dbReference>
<evidence type="ECO:0000256" key="5">
    <source>
        <dbReference type="PIRNR" id="PIRNR016255"/>
    </source>
</evidence>
<dbReference type="EMBL" id="KZ819330">
    <property type="protein sequence ID" value="PWN19868.1"/>
    <property type="molecule type" value="Genomic_DNA"/>
</dbReference>
<dbReference type="HAMAP" id="MF_03004">
    <property type="entry name" value="eIF3e"/>
    <property type="match status" value="1"/>
</dbReference>
<keyword evidence="2 4" id="KW-0396">Initiation factor</keyword>
<feature type="region of interest" description="Disordered" evidence="6">
    <location>
        <begin position="453"/>
        <end position="540"/>
    </location>
</feature>
<dbReference type="SUPFAM" id="SSF46785">
    <property type="entry name" value="Winged helix' DNA-binding domain"/>
    <property type="match status" value="1"/>
</dbReference>
<reference evidence="8 9" key="1">
    <citation type="journal article" date="2018" name="Mol. Biol. Evol.">
        <title>Broad Genomic Sampling Reveals a Smut Pathogenic Ancestry of the Fungal Clade Ustilaginomycotina.</title>
        <authorList>
            <person name="Kijpornyongpan T."/>
            <person name="Mondo S.J."/>
            <person name="Barry K."/>
            <person name="Sandor L."/>
            <person name="Lee J."/>
            <person name="Lipzen A."/>
            <person name="Pangilinan J."/>
            <person name="LaButti K."/>
            <person name="Hainaut M."/>
            <person name="Henrissat B."/>
            <person name="Grigoriev I.V."/>
            <person name="Spatafora J.W."/>
            <person name="Aime M.C."/>
        </authorList>
    </citation>
    <scope>NUCLEOTIDE SEQUENCE [LARGE SCALE GENOMIC DNA]</scope>
    <source>
        <strain evidence="8 9">MCA 4718</strain>
    </source>
</reference>
<gene>
    <name evidence="4" type="primary">INT6</name>
    <name evidence="8" type="ORF">BCV69DRAFT_261404</name>
</gene>
<organism evidence="8 9">
    <name type="scientific">Pseudomicrostroma glucosiphilum</name>
    <dbReference type="NCBI Taxonomy" id="1684307"/>
    <lineage>
        <taxon>Eukaryota</taxon>
        <taxon>Fungi</taxon>
        <taxon>Dikarya</taxon>
        <taxon>Basidiomycota</taxon>
        <taxon>Ustilaginomycotina</taxon>
        <taxon>Exobasidiomycetes</taxon>
        <taxon>Microstromatales</taxon>
        <taxon>Microstromatales incertae sedis</taxon>
        <taxon>Pseudomicrostroma</taxon>
    </lineage>
</organism>
<keyword evidence="9" id="KW-1185">Reference proteome</keyword>
<evidence type="ECO:0000256" key="4">
    <source>
        <dbReference type="HAMAP-Rule" id="MF_03004"/>
    </source>
</evidence>
<comment type="subunit">
    <text evidence="4 5">Component of the eukaryotic translation initiation factor 3 (eIF-3) complex.</text>
</comment>
<evidence type="ECO:0000259" key="7">
    <source>
        <dbReference type="PROSITE" id="PS50250"/>
    </source>
</evidence>
<dbReference type="InterPro" id="IPR019010">
    <property type="entry name" value="eIF3e_N"/>
</dbReference>
<keyword evidence="3 4" id="KW-0648">Protein biosynthesis</keyword>
<dbReference type="OrthoDB" id="417252at2759"/>
<dbReference type="PANTHER" id="PTHR10317">
    <property type="entry name" value="EUKARYOTIC TRANSLATION INITIATION FACTOR 3 SUBUNIT E"/>
    <property type="match status" value="1"/>
</dbReference>
<comment type="function">
    <text evidence="4">Component of the eukaryotic translation initiation factor 3 (eIF-3) complex, which is involved in protein synthesis of a specialized repertoire of mRNAs and, together with other initiation factors, stimulates binding of mRNA and methionyl-tRNAi to the 40S ribosome. The eIF-3 complex specifically targets and initiates translation of a subset of mRNAs involved in cell proliferation.</text>
</comment>
<dbReference type="InterPro" id="IPR000717">
    <property type="entry name" value="PCI_dom"/>
</dbReference>
<dbReference type="GO" id="GO:0033290">
    <property type="term" value="C:eukaryotic 48S preinitiation complex"/>
    <property type="evidence" value="ECO:0007669"/>
    <property type="project" value="UniProtKB-UniRule"/>
</dbReference>
<proteinExistence type="inferred from homology"/>
<dbReference type="STRING" id="1684307.A0A316U4W4"/>
<dbReference type="SMART" id="SM01186">
    <property type="entry name" value="eIF3_N"/>
    <property type="match status" value="1"/>
</dbReference>
<feature type="compositionally biased region" description="Gly residues" evidence="6">
    <location>
        <begin position="481"/>
        <end position="497"/>
    </location>
</feature>
<comment type="subcellular location">
    <subcellularLocation>
        <location evidence="4 5">Cytoplasm</location>
    </subcellularLocation>
</comment>
<keyword evidence="1 4" id="KW-0963">Cytoplasm</keyword>
<dbReference type="InterPro" id="IPR016650">
    <property type="entry name" value="eIF3e"/>
</dbReference>
<dbReference type="InterPro" id="IPR036390">
    <property type="entry name" value="WH_DNA-bd_sf"/>
</dbReference>
<dbReference type="Proteomes" id="UP000245942">
    <property type="component" value="Unassembled WGS sequence"/>
</dbReference>
<protein>
    <recommendedName>
        <fullName evidence="4 5">Eukaryotic translation initiation factor 3 subunit E</fullName>
        <shortName evidence="4">eIF3e</shortName>
    </recommendedName>
</protein>
<accession>A0A316U4W4</accession>
<comment type="similarity">
    <text evidence="4 5">Belongs to the eIF-3 subunit E family.</text>
</comment>
<dbReference type="AlphaFoldDB" id="A0A316U4W4"/>
<feature type="domain" description="PCI" evidence="7">
    <location>
        <begin position="238"/>
        <end position="427"/>
    </location>
</feature>
<evidence type="ECO:0000313" key="8">
    <source>
        <dbReference type="EMBL" id="PWN19868.1"/>
    </source>
</evidence>